<name>A0AAE3KT43_9BACT</name>
<feature type="binding site" evidence="10">
    <location>
        <position position="320"/>
    </location>
    <ligand>
        <name>substrate</name>
    </ligand>
</feature>
<dbReference type="AlphaFoldDB" id="A0AAE3KT43"/>
<evidence type="ECO:0000256" key="7">
    <source>
        <dbReference type="ARBA" id="ARBA00022840"/>
    </source>
</evidence>
<dbReference type="NCBIfam" id="NF006820">
    <property type="entry name" value="PRK09344.1-2"/>
    <property type="match status" value="1"/>
</dbReference>
<feature type="binding site" evidence="10">
    <location>
        <position position="445"/>
    </location>
    <ligand>
        <name>ATP</name>
        <dbReference type="ChEBI" id="CHEBI:30616"/>
    </ligand>
</feature>
<comment type="function">
    <text evidence="10">Involved in the gluconeogenesis. Catalyzes the conversion of oxaloacetate (OAA) to phosphoenolpyruvate (PEP) through direct phosphoryl transfer between the nucleoside triphosphate and OAA.</text>
</comment>
<feature type="binding site" evidence="10">
    <location>
        <begin position="439"/>
        <end position="440"/>
    </location>
    <ligand>
        <name>ATP</name>
        <dbReference type="ChEBI" id="CHEBI:30616"/>
    </ligand>
</feature>
<accession>A0AAE3KT43</accession>
<dbReference type="InterPro" id="IPR015994">
    <property type="entry name" value="PEPCK_ATP_CS"/>
</dbReference>
<dbReference type="GO" id="GO:0005829">
    <property type="term" value="C:cytosol"/>
    <property type="evidence" value="ECO:0007669"/>
    <property type="project" value="TreeGrafter"/>
</dbReference>
<dbReference type="Pfam" id="PF01293">
    <property type="entry name" value="PEPCK_ATP"/>
    <property type="match status" value="1"/>
</dbReference>
<keyword evidence="8 10" id="KW-0456">Lyase</keyword>
<dbReference type="SUPFAM" id="SSF53795">
    <property type="entry name" value="PEP carboxykinase-like"/>
    <property type="match status" value="1"/>
</dbReference>
<evidence type="ECO:0000256" key="4">
    <source>
        <dbReference type="ARBA" id="ARBA00022432"/>
    </source>
</evidence>
<keyword evidence="6 10" id="KW-0210">Decarboxylase</keyword>
<evidence type="ECO:0000256" key="3">
    <source>
        <dbReference type="ARBA" id="ARBA00012363"/>
    </source>
</evidence>
<evidence type="ECO:0000256" key="5">
    <source>
        <dbReference type="ARBA" id="ARBA00022741"/>
    </source>
</evidence>
<evidence type="ECO:0000313" key="12">
    <source>
        <dbReference type="Proteomes" id="UP001204144"/>
    </source>
</evidence>
<dbReference type="HAMAP" id="MF_00453">
    <property type="entry name" value="PEPCK_ATP"/>
    <property type="match status" value="1"/>
</dbReference>
<protein>
    <recommendedName>
        <fullName evidence="3 10">Phosphoenolpyruvate carboxykinase (ATP)</fullName>
        <shortName evidence="10">PCK</shortName>
        <shortName evidence="10">PEP carboxykinase</shortName>
        <shortName evidence="10">PEPCK</shortName>
        <ecNumber evidence="3 10">4.1.1.49</ecNumber>
    </recommendedName>
</protein>
<comment type="caution">
    <text evidence="11">The sequence shown here is derived from an EMBL/GenBank/DDBJ whole genome shotgun (WGS) entry which is preliminary data.</text>
</comment>
<evidence type="ECO:0000256" key="1">
    <source>
        <dbReference type="ARBA" id="ARBA00004742"/>
    </source>
</evidence>
<dbReference type="GO" id="GO:0005524">
    <property type="term" value="F:ATP binding"/>
    <property type="evidence" value="ECO:0007669"/>
    <property type="project" value="UniProtKB-UniRule"/>
</dbReference>
<comment type="subcellular location">
    <subcellularLocation>
        <location evidence="10">Cytoplasm</location>
    </subcellularLocation>
</comment>
<dbReference type="GO" id="GO:0004612">
    <property type="term" value="F:phosphoenolpyruvate carboxykinase (ATP) activity"/>
    <property type="evidence" value="ECO:0007669"/>
    <property type="project" value="UniProtKB-UniRule"/>
</dbReference>
<feature type="binding site" evidence="10">
    <location>
        <position position="198"/>
    </location>
    <ligand>
        <name>substrate</name>
    </ligand>
</feature>
<dbReference type="GO" id="GO:0006094">
    <property type="term" value="P:gluconeogenesis"/>
    <property type="evidence" value="ECO:0007669"/>
    <property type="project" value="UniProtKB-UniRule"/>
</dbReference>
<feature type="binding site" evidence="10">
    <location>
        <position position="192"/>
    </location>
    <ligand>
        <name>substrate</name>
    </ligand>
</feature>
<feature type="binding site" evidence="10">
    <location>
        <position position="55"/>
    </location>
    <ligand>
        <name>substrate</name>
    </ligand>
</feature>
<dbReference type="RefSeq" id="WP_255035631.1">
    <property type="nucleotide sequence ID" value="NZ_RJUF01000004.1"/>
</dbReference>
<dbReference type="NCBIfam" id="NF006821">
    <property type="entry name" value="PRK09344.1-3"/>
    <property type="match status" value="1"/>
</dbReference>
<dbReference type="CDD" id="cd00484">
    <property type="entry name" value="PEPCK_ATP"/>
    <property type="match status" value="1"/>
</dbReference>
<feature type="binding site" evidence="10">
    <location>
        <position position="217"/>
    </location>
    <ligand>
        <name>Mn(2+)</name>
        <dbReference type="ChEBI" id="CHEBI:29035"/>
    </ligand>
</feature>
<proteinExistence type="inferred from homology"/>
<feature type="binding site" evidence="10">
    <location>
        <position position="198"/>
    </location>
    <ligand>
        <name>ATP</name>
        <dbReference type="ChEBI" id="CHEBI:30616"/>
    </ligand>
</feature>
<keyword evidence="4 10" id="KW-0312">Gluconeogenesis</keyword>
<evidence type="ECO:0000256" key="6">
    <source>
        <dbReference type="ARBA" id="ARBA00022793"/>
    </source>
</evidence>
<sequence length="529" mass="58732">MLETFNLLEYGINPKEVIRNAAPAKLYALAIKYEPEAEITSSGALSLKSGSKTGRSPKDKRIIERPESVKDIWWGNVNIKMDEHTFDINRQRAIDYFNTRTRIYVVDGFAGWDPKYQIKVRVICTRPYHALFMHNMLIRPTQEQLANFGKPDYVIYNGGEFPANTFTSHMNSRTSVDLCFERKEFVILGTEYAGEMKKGVFTVMNYIMPKKGIMSMHCSANMGSENADVSLFFGLSGTGKTTLSADPDRKLIGDDEHCWSDDGVFNIEGGCYAKAIDLSAEKEPEIFNAIKFGTVLENVVLNPVTSEVDYTDASITENTRAAYPIEYIPNAQIPCIGGHPNHIIFLTADAYGVLPPVAKLSPEQSMYHFISGYTAKVAGTEMGVTEPQATFSACFGAAFMVWHPSKYAELLAEKIKKHDTKVWLVNTGWIGGAYGVGSRIKLKYTRAIIHAIHTGALENVKTTKDERFGFEIPTSCPEVPSELLIPSNTWADKAAYEAQAKHLAGLFVENFKKFEEGSSVAIIAAGPKV</sequence>
<evidence type="ECO:0000313" key="11">
    <source>
        <dbReference type="EMBL" id="MCP9761886.1"/>
    </source>
</evidence>
<dbReference type="Gene3D" id="2.170.8.10">
    <property type="entry name" value="Phosphoenolpyruvate Carboxykinase, domain 2"/>
    <property type="match status" value="1"/>
</dbReference>
<dbReference type="EC" id="4.1.1.49" evidence="3 10"/>
<keyword evidence="5 10" id="KW-0547">Nucleotide-binding</keyword>
<feature type="binding site" evidence="10">
    <location>
        <position position="283"/>
    </location>
    <ligand>
        <name>ATP</name>
        <dbReference type="ChEBI" id="CHEBI:30616"/>
    </ligand>
</feature>
<feature type="binding site" evidence="10">
    <location>
        <position position="255"/>
    </location>
    <ligand>
        <name>Mn(2+)</name>
        <dbReference type="ChEBI" id="CHEBI:29035"/>
    </ligand>
</feature>
<comment type="catalytic activity">
    <reaction evidence="9 10">
        <text>oxaloacetate + ATP = phosphoenolpyruvate + ADP + CO2</text>
        <dbReference type="Rhea" id="RHEA:18617"/>
        <dbReference type="ChEBI" id="CHEBI:16452"/>
        <dbReference type="ChEBI" id="CHEBI:16526"/>
        <dbReference type="ChEBI" id="CHEBI:30616"/>
        <dbReference type="ChEBI" id="CHEBI:58702"/>
        <dbReference type="ChEBI" id="CHEBI:456216"/>
        <dbReference type="EC" id="4.1.1.49"/>
    </reaction>
</comment>
<feature type="binding site" evidence="10">
    <location>
        <begin position="234"/>
        <end position="242"/>
    </location>
    <ligand>
        <name>ATP</name>
        <dbReference type="ChEBI" id="CHEBI:30616"/>
    </ligand>
</feature>
<evidence type="ECO:0000256" key="8">
    <source>
        <dbReference type="ARBA" id="ARBA00023239"/>
    </source>
</evidence>
<dbReference type="InterPro" id="IPR001272">
    <property type="entry name" value="PEP_carboxykinase_ATP"/>
</dbReference>
<evidence type="ECO:0000256" key="2">
    <source>
        <dbReference type="ARBA" id="ARBA00006052"/>
    </source>
</evidence>
<dbReference type="PANTHER" id="PTHR30031">
    <property type="entry name" value="PHOSPHOENOLPYRUVATE CARBOXYKINASE ATP"/>
    <property type="match status" value="1"/>
</dbReference>
<comment type="similarity">
    <text evidence="2 10">Belongs to the phosphoenolpyruvate carboxykinase (ATP) family.</text>
</comment>
<evidence type="ECO:0000256" key="9">
    <source>
        <dbReference type="ARBA" id="ARBA00047371"/>
    </source>
</evidence>
<keyword evidence="10" id="KW-0963">Cytoplasm</keyword>
<dbReference type="PANTHER" id="PTHR30031:SF0">
    <property type="entry name" value="PHOSPHOENOLPYRUVATE CARBOXYKINASE (ATP)"/>
    <property type="match status" value="1"/>
</dbReference>
<keyword evidence="7 10" id="KW-0067">ATP-binding</keyword>
<dbReference type="EMBL" id="RJUF01000004">
    <property type="protein sequence ID" value="MCP9761886.1"/>
    <property type="molecule type" value="Genomic_DNA"/>
</dbReference>
<dbReference type="InterPro" id="IPR013035">
    <property type="entry name" value="PEP_carboxykinase_C"/>
</dbReference>
<feature type="binding site" evidence="10">
    <location>
        <position position="217"/>
    </location>
    <ligand>
        <name>ATP</name>
        <dbReference type="ChEBI" id="CHEBI:30616"/>
    </ligand>
</feature>
<dbReference type="InterPro" id="IPR008210">
    <property type="entry name" value="PEP_carboxykinase_N"/>
</dbReference>
<gene>
    <name evidence="10 11" type="primary">pckA</name>
    <name evidence="11" type="ORF">EGI31_02885</name>
</gene>
<feature type="binding site" evidence="10">
    <location>
        <position position="198"/>
    </location>
    <ligand>
        <name>Mn(2+)</name>
        <dbReference type="ChEBI" id="CHEBI:29035"/>
    </ligand>
</feature>
<reference evidence="11 12" key="1">
    <citation type="submission" date="2018-11" db="EMBL/GenBank/DDBJ databases">
        <title>Novel bacteria species description.</title>
        <authorList>
            <person name="Han J.-H."/>
        </authorList>
    </citation>
    <scope>NUCLEOTIDE SEQUENCE [LARGE SCALE GENOMIC DNA]</scope>
    <source>
        <strain evidence="11 12">KCTC23259</strain>
    </source>
</reference>
<dbReference type="FunFam" id="2.170.8.10:FF:000001">
    <property type="entry name" value="Phosphoenolpyruvate carboxykinase (ATP)"/>
    <property type="match status" value="1"/>
</dbReference>
<dbReference type="Gene3D" id="3.40.449.10">
    <property type="entry name" value="Phosphoenolpyruvate Carboxykinase, domain 1"/>
    <property type="match status" value="1"/>
</dbReference>
<dbReference type="PROSITE" id="PS00532">
    <property type="entry name" value="PEPCK_ATP"/>
    <property type="match status" value="1"/>
</dbReference>
<dbReference type="PIRSF" id="PIRSF006294">
    <property type="entry name" value="PEP_crbxkin"/>
    <property type="match status" value="1"/>
</dbReference>
<comment type="pathway">
    <text evidence="1 10">Carbohydrate biosynthesis; gluconeogenesis.</text>
</comment>
<keyword evidence="10" id="KW-0464">Manganese</keyword>
<dbReference type="SUPFAM" id="SSF68923">
    <property type="entry name" value="PEP carboxykinase N-terminal domain"/>
    <property type="match status" value="1"/>
</dbReference>
<keyword evidence="10" id="KW-0479">Metal-binding</keyword>
<organism evidence="11 12">
    <name type="scientific">Lacihabitans soyangensis</name>
    <dbReference type="NCBI Taxonomy" id="869394"/>
    <lineage>
        <taxon>Bacteria</taxon>
        <taxon>Pseudomonadati</taxon>
        <taxon>Bacteroidota</taxon>
        <taxon>Cytophagia</taxon>
        <taxon>Cytophagales</taxon>
        <taxon>Leadbetterellaceae</taxon>
        <taxon>Lacihabitans</taxon>
    </lineage>
</organism>
<dbReference type="Gene3D" id="3.90.228.20">
    <property type="match status" value="1"/>
</dbReference>
<dbReference type="GO" id="GO:0046872">
    <property type="term" value="F:metal ion binding"/>
    <property type="evidence" value="ECO:0007669"/>
    <property type="project" value="UniProtKB-KW"/>
</dbReference>
<dbReference type="NCBIfam" id="TIGR00224">
    <property type="entry name" value="pckA"/>
    <property type="match status" value="1"/>
</dbReference>
<feature type="binding site" evidence="10">
    <location>
        <position position="320"/>
    </location>
    <ligand>
        <name>ATP</name>
        <dbReference type="ChEBI" id="CHEBI:30616"/>
    </ligand>
</feature>
<evidence type="ECO:0000256" key="10">
    <source>
        <dbReference type="HAMAP-Rule" id="MF_00453"/>
    </source>
</evidence>
<keyword evidence="12" id="KW-1185">Reference proteome</keyword>
<comment type="cofactor">
    <cofactor evidence="10">
        <name>Mn(2+)</name>
        <dbReference type="ChEBI" id="CHEBI:29035"/>
    </cofactor>
    <text evidence="10">Binds 1 Mn(2+) ion per subunit.</text>
</comment>
<dbReference type="Proteomes" id="UP001204144">
    <property type="component" value="Unassembled WGS sequence"/>
</dbReference>